<dbReference type="PANTHER" id="PTHR33116:SF86">
    <property type="entry name" value="REVERSE TRANSCRIPTASE DOMAIN-CONTAINING PROTEIN"/>
    <property type="match status" value="1"/>
</dbReference>
<feature type="domain" description="RNase H type-1" evidence="2">
    <location>
        <begin position="950"/>
        <end position="1069"/>
    </location>
</feature>
<accession>A0A803Q129</accession>
<dbReference type="InterPro" id="IPR012337">
    <property type="entry name" value="RNaseH-like_sf"/>
</dbReference>
<dbReference type="CDD" id="cd01650">
    <property type="entry name" value="RT_nLTR_like"/>
    <property type="match status" value="1"/>
</dbReference>
<dbReference type="InterPro" id="IPR043502">
    <property type="entry name" value="DNA/RNA_pol_sf"/>
</dbReference>
<dbReference type="EnsemblPlants" id="evm.model.07.1048">
    <property type="protein sequence ID" value="cds.evm.model.07.1048"/>
    <property type="gene ID" value="evm.TU.07.1048"/>
</dbReference>
<proteinExistence type="predicted"/>
<name>A0A803Q129_CANSA</name>
<feature type="domain" description="Reverse transcriptase zinc-binding" evidence="3">
    <location>
        <begin position="753"/>
        <end position="846"/>
    </location>
</feature>
<dbReference type="Pfam" id="PF13456">
    <property type="entry name" value="RVT_3"/>
    <property type="match status" value="1"/>
</dbReference>
<reference evidence="4" key="1">
    <citation type="submission" date="2018-11" db="EMBL/GenBank/DDBJ databases">
        <authorList>
            <person name="Grassa J C."/>
        </authorList>
    </citation>
    <scope>NUCLEOTIDE SEQUENCE [LARGE SCALE GENOMIC DNA]</scope>
</reference>
<dbReference type="AlphaFoldDB" id="A0A803Q129"/>
<dbReference type="InterPro" id="IPR002156">
    <property type="entry name" value="RNaseH_domain"/>
</dbReference>
<evidence type="ECO:0000259" key="3">
    <source>
        <dbReference type="Pfam" id="PF13966"/>
    </source>
</evidence>
<keyword evidence="5" id="KW-1185">Reference proteome</keyword>
<dbReference type="Proteomes" id="UP000596661">
    <property type="component" value="Chromosome 7"/>
</dbReference>
<dbReference type="InterPro" id="IPR000477">
    <property type="entry name" value="RT_dom"/>
</dbReference>
<dbReference type="Pfam" id="PF13966">
    <property type="entry name" value="zf-RVT"/>
    <property type="match status" value="1"/>
</dbReference>
<dbReference type="EMBL" id="UZAU01000655">
    <property type="status" value="NOT_ANNOTATED_CDS"/>
    <property type="molecule type" value="Genomic_DNA"/>
</dbReference>
<dbReference type="InterPro" id="IPR036397">
    <property type="entry name" value="RNaseH_sf"/>
</dbReference>
<evidence type="ECO:0008006" key="6">
    <source>
        <dbReference type="Google" id="ProtNLM"/>
    </source>
</evidence>
<dbReference type="GO" id="GO:0004523">
    <property type="term" value="F:RNA-DNA hybrid ribonuclease activity"/>
    <property type="evidence" value="ECO:0007669"/>
    <property type="project" value="InterPro"/>
</dbReference>
<organism evidence="4 5">
    <name type="scientific">Cannabis sativa</name>
    <name type="common">Hemp</name>
    <name type="synonym">Marijuana</name>
    <dbReference type="NCBI Taxonomy" id="3483"/>
    <lineage>
        <taxon>Eukaryota</taxon>
        <taxon>Viridiplantae</taxon>
        <taxon>Streptophyta</taxon>
        <taxon>Embryophyta</taxon>
        <taxon>Tracheophyta</taxon>
        <taxon>Spermatophyta</taxon>
        <taxon>Magnoliopsida</taxon>
        <taxon>eudicotyledons</taxon>
        <taxon>Gunneridae</taxon>
        <taxon>Pentapetalae</taxon>
        <taxon>rosids</taxon>
        <taxon>fabids</taxon>
        <taxon>Rosales</taxon>
        <taxon>Cannabaceae</taxon>
        <taxon>Cannabis</taxon>
    </lineage>
</organism>
<dbReference type="SUPFAM" id="SSF53098">
    <property type="entry name" value="Ribonuclease H-like"/>
    <property type="match status" value="1"/>
</dbReference>
<dbReference type="InterPro" id="IPR026960">
    <property type="entry name" value="RVT-Znf"/>
</dbReference>
<dbReference type="PANTHER" id="PTHR33116">
    <property type="entry name" value="REVERSE TRANSCRIPTASE ZINC-BINDING DOMAIN-CONTAINING PROTEIN-RELATED-RELATED"/>
    <property type="match status" value="1"/>
</dbReference>
<protein>
    <recommendedName>
        <fullName evidence="6">Reverse transcriptase domain-containing protein</fullName>
    </recommendedName>
</protein>
<evidence type="ECO:0000313" key="4">
    <source>
        <dbReference type="EnsemblPlants" id="cds.evm.model.07.1048"/>
    </source>
</evidence>
<reference evidence="4" key="2">
    <citation type="submission" date="2021-03" db="UniProtKB">
        <authorList>
            <consortium name="EnsemblPlants"/>
        </authorList>
    </citation>
    <scope>IDENTIFICATION</scope>
</reference>
<dbReference type="Gramene" id="evm.model.07.1048">
    <property type="protein sequence ID" value="cds.evm.model.07.1048"/>
    <property type="gene ID" value="evm.TU.07.1048"/>
</dbReference>
<evidence type="ECO:0000259" key="1">
    <source>
        <dbReference type="Pfam" id="PF00078"/>
    </source>
</evidence>
<dbReference type="Gene3D" id="3.30.420.10">
    <property type="entry name" value="Ribonuclease H-like superfamily/Ribonuclease H"/>
    <property type="match status" value="1"/>
</dbReference>
<dbReference type="GO" id="GO:0003676">
    <property type="term" value="F:nucleic acid binding"/>
    <property type="evidence" value="ECO:0007669"/>
    <property type="project" value="InterPro"/>
</dbReference>
<evidence type="ECO:0000313" key="5">
    <source>
        <dbReference type="Proteomes" id="UP000596661"/>
    </source>
</evidence>
<feature type="domain" description="Reverse transcriptase" evidence="1">
    <location>
        <begin position="272"/>
        <end position="496"/>
    </location>
</feature>
<dbReference type="Pfam" id="PF00078">
    <property type="entry name" value="RVT_1"/>
    <property type="match status" value="1"/>
</dbReference>
<sequence length="1099" mass="126014">METNSKKRWGSRFHFEQAWAENEECHKIIEDVWGQQDLLQPVPALSRLLHKCGHNLNRWNKKQKQEMVARSKELKEKIKRIADSTKMEDWITKNRLEKDLNCVEEKLEIYWKQRSRALWLKHGDINTKFFHYKASNRRKKNTIEGLFDNNQQWRTKEEDIESIAINYFKQLFSKANEGIDIQTILNRCVPKRLSAKENSRLLEPFSCDEVKSAMFQIHPLKAPGKDGLPGLLFHKSWDIVGTEVISACLDILNNNADCKPLNETLICLISKVPKPTKMSEFRPISLCNVIYKVVSKCLANRMKQSLSTVISTNQSAFIGGRIIQDNAIIGFESLHCMRKGYDHRWIAKIMNCVSSVSFSILINGSIKGFFIPERGLRPGDPLSPFLFLLCSEGLSCLIFEAERARKIHGLRFGDLEQRLSHLLFADDSLVFLDATVEESSTLKEVLATYEKLSRQCINFEKTEMCVGCKIDNSKAVALASNLVVTLVQNHTKYLGMPTFVGRNKKQVFGKITDKVEAKLQGWKIGLFSQAGKEILIKAVIQALPYYVMSCFRTTKGILHDIESLIARFWWGSTKNKHKLHWGNWRKLCRLKEQGGMGFRNLEDFNQAILAKQGWKLITNPDCLLSGILKALYFPLESFFEAKLGHYGSSMWSGIIWGRELLIKGSRWCVGDGHAIRVNEDLWMPRSPPFNLRTKIQIPKEVTISSLLYPNGSWKVNEVVSWFHQDDIPWVLGIKLPMNKPDWITWHSSPNGIYSVASGYKLRFTNPITAECSNKSSIKAWWKFVWGSILTSKMKNFLWRMFHHWLPTKIELTRRGMALDTRCDLCNQQEEDICHALWLCPKTLKLWKHLGSLQHFPSLITNAADFIWWLKDHIPKDVFLKFIGFSWLVWQRRNSFIFQHKALNDQMWINWASDLLELHLGSNQKSPPTIAPKQVLHWLPPPIDFYLINADASLVVGQPGFSLSAVIRDSKGSLVVAEVEFTPGCSTVLLAEAAAILLSLKLAIRWSIFKAKVCSDSHTIIHAIQQESTNYTEWGQLVQKAIHMRDSFQCLEFLFAARNCNNVANSLAKWSRLAQKSAIWTDCLPMCVAANLLADKPSVA</sequence>
<evidence type="ECO:0000259" key="2">
    <source>
        <dbReference type="Pfam" id="PF13456"/>
    </source>
</evidence>
<dbReference type="SUPFAM" id="SSF56672">
    <property type="entry name" value="DNA/RNA polymerases"/>
    <property type="match status" value="1"/>
</dbReference>